<dbReference type="Gene3D" id="3.40.50.300">
    <property type="entry name" value="P-loop containing nucleotide triphosphate hydrolases"/>
    <property type="match status" value="1"/>
</dbReference>
<evidence type="ECO:0000313" key="9">
    <source>
        <dbReference type="Proteomes" id="UP001339911"/>
    </source>
</evidence>
<keyword evidence="2" id="KW-0805">Transcription regulation</keyword>
<gene>
    <name evidence="8" type="ORF">V1634_28650</name>
</gene>
<keyword evidence="9" id="KW-1185">Reference proteome</keyword>
<dbReference type="EMBL" id="JAZGQL010000028">
    <property type="protein sequence ID" value="MEE6310818.1"/>
    <property type="molecule type" value="Genomic_DNA"/>
</dbReference>
<proteinExistence type="inferred from homology"/>
<evidence type="ECO:0000259" key="7">
    <source>
        <dbReference type="SMART" id="SM01043"/>
    </source>
</evidence>
<dbReference type="SMART" id="SM00028">
    <property type="entry name" value="TPR"/>
    <property type="match status" value="5"/>
</dbReference>
<keyword evidence="4" id="KW-0804">Transcription</keyword>
<dbReference type="InterPro" id="IPR042197">
    <property type="entry name" value="Apaf_helical"/>
</dbReference>
<evidence type="ECO:0000259" key="6">
    <source>
        <dbReference type="SMART" id="SM00862"/>
    </source>
</evidence>
<dbReference type="InterPro" id="IPR027417">
    <property type="entry name" value="P-loop_NTPase"/>
</dbReference>
<dbReference type="InterPro" id="IPR005158">
    <property type="entry name" value="BTAD"/>
</dbReference>
<dbReference type="PRINTS" id="PR00364">
    <property type="entry name" value="DISEASERSIST"/>
</dbReference>
<dbReference type="InterPro" id="IPR036388">
    <property type="entry name" value="WH-like_DNA-bd_sf"/>
</dbReference>
<evidence type="ECO:0000256" key="4">
    <source>
        <dbReference type="ARBA" id="ARBA00023163"/>
    </source>
</evidence>
<reference evidence="8 9" key="1">
    <citation type="submission" date="2024-01" db="EMBL/GenBank/DDBJ databases">
        <title>Genome insights into Plantactinospora veratri sp. nov.</title>
        <authorList>
            <person name="Wang L."/>
        </authorList>
    </citation>
    <scope>NUCLEOTIDE SEQUENCE [LARGE SCALE GENOMIC DNA]</scope>
    <source>
        <strain evidence="8 9">NEAU-FHS4</strain>
    </source>
</reference>
<evidence type="ECO:0000256" key="1">
    <source>
        <dbReference type="ARBA" id="ARBA00005820"/>
    </source>
</evidence>
<comment type="similarity">
    <text evidence="1">Belongs to the AfsR/DnrI/RedD regulatory family.</text>
</comment>
<dbReference type="SUPFAM" id="SSF48452">
    <property type="entry name" value="TPR-like"/>
    <property type="match status" value="3"/>
</dbReference>
<protein>
    <submittedName>
        <fullName evidence="8">BTAD domain-containing putative transcriptional regulator</fullName>
    </submittedName>
</protein>
<dbReference type="InterPro" id="IPR051677">
    <property type="entry name" value="AfsR-DnrI-RedD_regulator"/>
</dbReference>
<feature type="compositionally biased region" description="Polar residues" evidence="5">
    <location>
        <begin position="266"/>
        <end position="275"/>
    </location>
</feature>
<dbReference type="RefSeq" id="WP_331210839.1">
    <property type="nucleotide sequence ID" value="NZ_JAZGQL010000028.1"/>
</dbReference>
<organism evidence="8 9">
    <name type="scientific">Plantactinospora veratri</name>
    <dbReference type="NCBI Taxonomy" id="1436122"/>
    <lineage>
        <taxon>Bacteria</taxon>
        <taxon>Bacillati</taxon>
        <taxon>Actinomycetota</taxon>
        <taxon>Actinomycetes</taxon>
        <taxon>Micromonosporales</taxon>
        <taxon>Micromonosporaceae</taxon>
        <taxon>Plantactinospora</taxon>
    </lineage>
</organism>
<dbReference type="PANTHER" id="PTHR35807:SF1">
    <property type="entry name" value="TRANSCRIPTIONAL REGULATOR REDD"/>
    <property type="match status" value="1"/>
</dbReference>
<sequence>MLEVRLLGPLEIVVDDVPLPPGPPKQQVVLSMLALQPGRPVGMPEMVDELWPSGPPASAVANLRGYAANLRRLLDGVAPARGLLVRHGDGYELGLRPEDVDVFGFTAELQEASVALASGDLAVAERSLGRAEGRWRGRMLPGLPLGPTLSARAEAMRELRLGMVEQWAEVCLATGRSGVAVMMLRDHLSAHPLREGGHGLLIRALYQEGDVPGALAAFGVARSALVEQLGIEPGAELQRLHQAVLNRDPVLDAAVAGPRLRDRSTPRTGTESPSPRSAVPDAAGAVPARWLPRTPADFTGRDGLVDRLSTAIRRSDPNSSAVLVIDGMAGIGKTAVAVRLAGRLAGSYPDGQLFVDLGGHGADGQVSAAAALITLLRQLGVPASRIPAELDHRIALWRSELACRRVVVVLDNAGSSEQVTPLLPSAPGSLTLVTSRRRLVVSSSVPPLTLPLLDRAEAVDLLARLVGRERVDAEPEAVAAVVGRCGYLPLAIRLAGARLAHRPEWRVSDLAERLAGARPVLDELSAEDSTVANAFSLSYEPLPEPARRMFRLLGLFPGEHFGVGVAAALADVSLMRAETLMAELVDRHLVQEPAAGRFRLHDLVRDYARELTAGRDEPAERSAAVERLFDYYVHACLAASRAMEPVQIPARVSPGGPLRPDLLSALPTDLEWLETERQNLRALVRLAAEISPQWTWRLAASAWRFYMMRGYYDDILDTYEYGLRAARQCGDESGVATMCNYRAYAYMRSGNLQLAVRDLKTAIEVRERTGDRAGASGSKTNLGAVYWHLGRVEDLLALHRDLLADRPSWGDYVLTILPNIGLVQMFLGEYQEALATHRRHLYVARLSGSPFNLANALANIGAVRSRLGQFGLAARFLRASAGLRDRTDNRYGEAFALNELGSALRGLRRFDDARQYHELALTAAEQFGERQSEAAALNGIGLTLAAQGRLDEAAGFHHHALRVATRINHPYEQGRALAGIAGLLEREEHAEACRYWARTLAIFDRLRAPERVEAERRLAALTSYAHPDSQRREPGVCVSGAVAG</sequence>
<dbReference type="Pfam" id="PF03704">
    <property type="entry name" value="BTAD"/>
    <property type="match status" value="1"/>
</dbReference>
<evidence type="ECO:0000256" key="2">
    <source>
        <dbReference type="ARBA" id="ARBA00023015"/>
    </source>
</evidence>
<accession>A0ABU7SLH5</accession>
<dbReference type="Gene3D" id="1.25.40.10">
    <property type="entry name" value="Tetratricopeptide repeat domain"/>
    <property type="match status" value="3"/>
</dbReference>
<dbReference type="SUPFAM" id="SSF46894">
    <property type="entry name" value="C-terminal effector domain of the bipartite response regulators"/>
    <property type="match status" value="1"/>
</dbReference>
<dbReference type="InterPro" id="IPR016032">
    <property type="entry name" value="Sig_transdc_resp-reg_C-effctor"/>
</dbReference>
<feature type="domain" description="OmpR/PhoB-type" evidence="6">
    <location>
        <begin position="16"/>
        <end position="93"/>
    </location>
</feature>
<evidence type="ECO:0000313" key="8">
    <source>
        <dbReference type="EMBL" id="MEE6310818.1"/>
    </source>
</evidence>
<dbReference type="InterPro" id="IPR019734">
    <property type="entry name" value="TPR_rpt"/>
</dbReference>
<evidence type="ECO:0000256" key="5">
    <source>
        <dbReference type="SAM" id="MobiDB-lite"/>
    </source>
</evidence>
<dbReference type="PANTHER" id="PTHR35807">
    <property type="entry name" value="TRANSCRIPTIONAL REGULATOR REDD-RELATED"/>
    <property type="match status" value="1"/>
</dbReference>
<dbReference type="SMART" id="SM00862">
    <property type="entry name" value="Trans_reg_C"/>
    <property type="match status" value="1"/>
</dbReference>
<dbReference type="Gene3D" id="1.10.8.430">
    <property type="entry name" value="Helical domain of apoptotic protease-activating factors"/>
    <property type="match status" value="1"/>
</dbReference>
<dbReference type="SMART" id="SM01043">
    <property type="entry name" value="BTAD"/>
    <property type="match status" value="1"/>
</dbReference>
<dbReference type="SUPFAM" id="SSF52540">
    <property type="entry name" value="P-loop containing nucleoside triphosphate hydrolases"/>
    <property type="match status" value="1"/>
</dbReference>
<dbReference type="Gene3D" id="1.10.10.10">
    <property type="entry name" value="Winged helix-like DNA-binding domain superfamily/Winged helix DNA-binding domain"/>
    <property type="match status" value="2"/>
</dbReference>
<dbReference type="Proteomes" id="UP001339911">
    <property type="component" value="Unassembled WGS sequence"/>
</dbReference>
<evidence type="ECO:0000256" key="3">
    <source>
        <dbReference type="ARBA" id="ARBA00023125"/>
    </source>
</evidence>
<keyword evidence="3" id="KW-0238">DNA-binding</keyword>
<dbReference type="Pfam" id="PF13424">
    <property type="entry name" value="TPR_12"/>
    <property type="match status" value="2"/>
</dbReference>
<comment type="caution">
    <text evidence="8">The sequence shown here is derived from an EMBL/GenBank/DDBJ whole genome shotgun (WGS) entry which is preliminary data.</text>
</comment>
<dbReference type="InterPro" id="IPR011990">
    <property type="entry name" value="TPR-like_helical_dom_sf"/>
</dbReference>
<feature type="domain" description="Bacterial transcriptional activator" evidence="7">
    <location>
        <begin position="100"/>
        <end position="245"/>
    </location>
</feature>
<feature type="region of interest" description="Disordered" evidence="5">
    <location>
        <begin position="255"/>
        <end position="283"/>
    </location>
</feature>
<dbReference type="InterPro" id="IPR001867">
    <property type="entry name" value="OmpR/PhoB-type_DNA-bd"/>
</dbReference>
<name>A0ABU7SLH5_9ACTN</name>
<dbReference type="CDD" id="cd15831">
    <property type="entry name" value="BTAD"/>
    <property type="match status" value="1"/>
</dbReference>